<organism evidence="1">
    <name type="scientific">Apis mellifera</name>
    <name type="common">Honeybee</name>
    <dbReference type="NCBI Taxonomy" id="7460"/>
    <lineage>
        <taxon>Eukaryota</taxon>
        <taxon>Metazoa</taxon>
        <taxon>Ecdysozoa</taxon>
        <taxon>Arthropoda</taxon>
        <taxon>Hexapoda</taxon>
        <taxon>Insecta</taxon>
        <taxon>Pterygota</taxon>
        <taxon>Neoptera</taxon>
        <taxon>Endopterygota</taxon>
        <taxon>Hymenoptera</taxon>
        <taxon>Apocrita</taxon>
        <taxon>Aculeata</taxon>
        <taxon>Apoidea</taxon>
        <taxon>Anthophila</taxon>
        <taxon>Apidae</taxon>
        <taxon>Apis</taxon>
    </lineage>
</organism>
<reference evidence="1" key="1">
    <citation type="submission" date="2021-01" db="UniProtKB">
        <authorList>
            <consortium name="EnsemblMetazoa"/>
        </authorList>
    </citation>
    <scope>IDENTIFICATION</scope>
    <source>
        <strain evidence="1">DH4</strain>
    </source>
</reference>
<dbReference type="AlphaFoldDB" id="A0A7M7MS71"/>
<keyword evidence="2" id="KW-1185">Reference proteome</keyword>
<protein>
    <submittedName>
        <fullName evidence="3">Uncharacterized protein LOC100577197 isoform X1</fullName>
    </submittedName>
</protein>
<evidence type="ECO:0000313" key="1">
    <source>
        <dbReference type="EnsemblMetazoa" id="XP_026300198"/>
    </source>
</evidence>
<proteinExistence type="predicted"/>
<evidence type="ECO:0000313" key="3">
    <source>
        <dbReference type="RefSeq" id="XP_026300198.1"/>
    </source>
</evidence>
<accession>A0A7M7MS71</accession>
<reference evidence="2" key="3">
    <citation type="submission" date="2025-05" db="UniProtKB">
        <authorList>
            <consortium name="RefSeq"/>
        </authorList>
    </citation>
    <scope>NUCLEOTIDE SEQUENCE [LARGE SCALE GENOMIC DNA]</scope>
    <source>
        <strain evidence="2">DH4</strain>
    </source>
</reference>
<accession>A0A8B8H988</accession>
<gene>
    <name evidence="3" type="primary">LOC100577197</name>
</gene>
<dbReference type="Proteomes" id="UP000005203">
    <property type="component" value="Linkage group LG1"/>
</dbReference>
<dbReference type="KEGG" id="ame:100577197"/>
<reference evidence="3" key="2">
    <citation type="submission" date="2025-04" db="UniProtKB">
        <authorList>
            <consortium name="RefSeq"/>
        </authorList>
    </citation>
    <scope>IDENTIFICATION</scope>
    <source>
        <strain evidence="3">DH4</strain>
        <tissue evidence="3">Whole body</tissue>
    </source>
</reference>
<evidence type="ECO:0000313" key="2">
    <source>
        <dbReference type="Proteomes" id="UP000005203"/>
    </source>
</evidence>
<dbReference type="GeneID" id="100577197"/>
<sequence>MDIVYSEEKIKDTIINIQTLKEDNFLMDNFRAHKKLKTSLQNFLKRVEQETSIVAVANSLAISSVENFTKYDPYYSNHSYQQELLQYEPLIINPQFAVHTMAQSELSNIYNTSCAWMRFNNWKHLTMKQLRHPQQFPFQISRNKKCYILSFFHSYAKRNSILHYVKTMDIQCFAQDKNKQMKQSIQRKKLEDIVGKLKEIESSNMNN</sequence>
<name>A0A7M7MS71_APIME</name>
<dbReference type="EnsemblMetazoa" id="XM_026444413">
    <property type="protein sequence ID" value="XP_026300198"/>
    <property type="gene ID" value="LOC100577197"/>
</dbReference>
<dbReference type="OrthoDB" id="7571459at2759"/>
<dbReference type="RefSeq" id="XP_026300198.1">
    <property type="nucleotide sequence ID" value="XM_026444413.1"/>
</dbReference>